<dbReference type="Proteomes" id="UP000036947">
    <property type="component" value="Unassembled WGS sequence"/>
</dbReference>
<feature type="region of interest" description="Disordered" evidence="1">
    <location>
        <begin position="23"/>
        <end position="50"/>
    </location>
</feature>
<evidence type="ECO:0000313" key="3">
    <source>
        <dbReference type="Proteomes" id="UP000036947"/>
    </source>
</evidence>
<reference evidence="2 3" key="1">
    <citation type="journal article" date="2015" name="BMC Genomics">
        <title>The genome of the truffle-parasite Tolypocladium ophioglossoides and the evolution of antifungal peptaibiotics.</title>
        <authorList>
            <person name="Quandt C.A."/>
            <person name="Bushley K.E."/>
            <person name="Spatafora J.W."/>
        </authorList>
    </citation>
    <scope>NUCLEOTIDE SEQUENCE [LARGE SCALE GENOMIC DNA]</scope>
    <source>
        <strain evidence="2 3">CBS 100239</strain>
    </source>
</reference>
<evidence type="ECO:0000256" key="1">
    <source>
        <dbReference type="SAM" id="MobiDB-lite"/>
    </source>
</evidence>
<evidence type="ECO:0008006" key="4">
    <source>
        <dbReference type="Google" id="ProtNLM"/>
    </source>
</evidence>
<feature type="region of interest" description="Disordered" evidence="1">
    <location>
        <begin position="274"/>
        <end position="349"/>
    </location>
</feature>
<keyword evidence="3" id="KW-1185">Reference proteome</keyword>
<feature type="compositionally biased region" description="Basic and acidic residues" evidence="1">
    <location>
        <begin position="23"/>
        <end position="35"/>
    </location>
</feature>
<organism evidence="2 3">
    <name type="scientific">Tolypocladium ophioglossoides (strain CBS 100239)</name>
    <name type="common">Snaketongue truffleclub</name>
    <name type="synonym">Elaphocordyceps ophioglossoides</name>
    <dbReference type="NCBI Taxonomy" id="1163406"/>
    <lineage>
        <taxon>Eukaryota</taxon>
        <taxon>Fungi</taxon>
        <taxon>Dikarya</taxon>
        <taxon>Ascomycota</taxon>
        <taxon>Pezizomycotina</taxon>
        <taxon>Sordariomycetes</taxon>
        <taxon>Hypocreomycetidae</taxon>
        <taxon>Hypocreales</taxon>
        <taxon>Ophiocordycipitaceae</taxon>
        <taxon>Tolypocladium</taxon>
    </lineage>
</organism>
<dbReference type="OrthoDB" id="5374349at2759"/>
<protein>
    <recommendedName>
        <fullName evidence="4">RNA-binding protein</fullName>
    </recommendedName>
</protein>
<feature type="compositionally biased region" description="Basic residues" evidence="1">
    <location>
        <begin position="336"/>
        <end position="349"/>
    </location>
</feature>
<name>A0A0L0NGD0_TOLOC</name>
<dbReference type="AlphaFoldDB" id="A0A0L0NGD0"/>
<proteinExistence type="predicted"/>
<sequence>MAPAASDFQKIITDARERKKNEALADRVFSRDRRQSAPSKLKPTPGGSLASRVGIRKACRLRAPQEEGWLHTSDPCFSLQQPQQQRVSSVTTRRASVPSGNVNGEWTHDLHDSLNAHPPPLSSRITLPGANNQKTAATQRRSRLASAMDRMDVDQVNIVSSAARAGGSGSSGKGISIRGLAGPFVVMGQNFAPGTTAADIESAMTPIGGEMVSCKIVKTTPFLIAEMVFASREGGEQVIDTFNDKTASPTFLVLSLYADGRLLKVYPKVGGYQPSTSTNLPPANAPNGPRATRNTTRDQVIDGSMGFSGDLMDADNNSSNSSSRPLYSDKIVAGNRRGRGFQRGRAFGR</sequence>
<accession>A0A0L0NGD0</accession>
<gene>
    <name evidence="2" type="ORF">TOPH_02515</name>
</gene>
<dbReference type="STRING" id="1163406.A0A0L0NGD0"/>
<comment type="caution">
    <text evidence="2">The sequence shown here is derived from an EMBL/GenBank/DDBJ whole genome shotgun (WGS) entry which is preliminary data.</text>
</comment>
<dbReference type="EMBL" id="LFRF01000005">
    <property type="protein sequence ID" value="KND92810.1"/>
    <property type="molecule type" value="Genomic_DNA"/>
</dbReference>
<evidence type="ECO:0000313" key="2">
    <source>
        <dbReference type="EMBL" id="KND92810.1"/>
    </source>
</evidence>